<dbReference type="EMBL" id="JAAAHW010006416">
    <property type="protein sequence ID" value="KAF9961406.1"/>
    <property type="molecule type" value="Genomic_DNA"/>
</dbReference>
<comment type="caution">
    <text evidence="1">The sequence shown here is derived from an EMBL/GenBank/DDBJ whole genome shotgun (WGS) entry which is preliminary data.</text>
</comment>
<sequence length="241" mass="25583">MGTKPEHPATVSRVSTAVVTTAATTGASGVTAYLGDKDTIILDQHQKELRYHHTGTAGVATADTATITNKPTHPSSHQRCQHVSRRPHCSMTNKLKDTIDLKDGNLTFTDPKMLRPVTNKLAVPVASGGIAPVVNTHPIALALTAPITMATIDAAKPMATAAAVTCAATSAGALHAAHKDVNTIHNTNTTSHGIPPLTWRRFILPERMVFQFSIPKVAITSLRREFRLSGLNHKVSSNGTA</sequence>
<reference evidence="1" key="1">
    <citation type="journal article" date="2020" name="Fungal Divers.">
        <title>Resolving the Mortierellaceae phylogeny through synthesis of multi-gene phylogenetics and phylogenomics.</title>
        <authorList>
            <person name="Vandepol N."/>
            <person name="Liber J."/>
            <person name="Desiro A."/>
            <person name="Na H."/>
            <person name="Kennedy M."/>
            <person name="Barry K."/>
            <person name="Grigoriev I.V."/>
            <person name="Miller A.N."/>
            <person name="O'Donnell K."/>
            <person name="Stajich J.E."/>
            <person name="Bonito G."/>
        </authorList>
    </citation>
    <scope>NUCLEOTIDE SEQUENCE</scope>
    <source>
        <strain evidence="1">MES-2147</strain>
    </source>
</reference>
<proteinExistence type="predicted"/>
<dbReference type="AlphaFoldDB" id="A0A9P6M1R0"/>
<dbReference type="Proteomes" id="UP000749646">
    <property type="component" value="Unassembled WGS sequence"/>
</dbReference>
<accession>A0A9P6M1R0</accession>
<evidence type="ECO:0000313" key="2">
    <source>
        <dbReference type="Proteomes" id="UP000749646"/>
    </source>
</evidence>
<organism evidence="1 2">
    <name type="scientific">Modicella reniformis</name>
    <dbReference type="NCBI Taxonomy" id="1440133"/>
    <lineage>
        <taxon>Eukaryota</taxon>
        <taxon>Fungi</taxon>
        <taxon>Fungi incertae sedis</taxon>
        <taxon>Mucoromycota</taxon>
        <taxon>Mortierellomycotina</taxon>
        <taxon>Mortierellomycetes</taxon>
        <taxon>Mortierellales</taxon>
        <taxon>Mortierellaceae</taxon>
        <taxon>Modicella</taxon>
    </lineage>
</organism>
<keyword evidence="2" id="KW-1185">Reference proteome</keyword>
<protein>
    <submittedName>
        <fullName evidence="1">Uncharacterized protein</fullName>
    </submittedName>
</protein>
<evidence type="ECO:0000313" key="1">
    <source>
        <dbReference type="EMBL" id="KAF9961406.1"/>
    </source>
</evidence>
<name>A0A9P6M1R0_9FUNG</name>
<gene>
    <name evidence="1" type="ORF">BGZ65_010763</name>
</gene>